<dbReference type="InterPro" id="IPR029000">
    <property type="entry name" value="Cyclophilin-like_dom_sf"/>
</dbReference>
<evidence type="ECO:0000313" key="6">
    <source>
        <dbReference type="Proteomes" id="UP000641932"/>
    </source>
</evidence>
<gene>
    <name evidence="5" type="ORF">GCM10012280_08940</name>
</gene>
<keyword evidence="3" id="KW-0472">Membrane</keyword>
<evidence type="ECO:0000256" key="1">
    <source>
        <dbReference type="ARBA" id="ARBA00002388"/>
    </source>
</evidence>
<name>A0A918DUE8_9ACTN</name>
<feature type="transmembrane region" description="Helical" evidence="3">
    <location>
        <begin position="171"/>
        <end position="191"/>
    </location>
</feature>
<feature type="region of interest" description="Disordered" evidence="2">
    <location>
        <begin position="198"/>
        <end position="242"/>
    </location>
</feature>
<evidence type="ECO:0000256" key="3">
    <source>
        <dbReference type="SAM" id="Phobius"/>
    </source>
</evidence>
<organism evidence="5 6">
    <name type="scientific">Wenjunlia tyrosinilytica</name>
    <dbReference type="NCBI Taxonomy" id="1544741"/>
    <lineage>
        <taxon>Bacteria</taxon>
        <taxon>Bacillati</taxon>
        <taxon>Actinomycetota</taxon>
        <taxon>Actinomycetes</taxon>
        <taxon>Kitasatosporales</taxon>
        <taxon>Streptomycetaceae</taxon>
        <taxon>Wenjunlia</taxon>
    </lineage>
</organism>
<evidence type="ECO:0000313" key="5">
    <source>
        <dbReference type="EMBL" id="GGO82409.1"/>
    </source>
</evidence>
<dbReference type="CDD" id="cd00317">
    <property type="entry name" value="cyclophilin"/>
    <property type="match status" value="1"/>
</dbReference>
<keyword evidence="3" id="KW-0812">Transmembrane</keyword>
<feature type="compositionally biased region" description="Low complexity" evidence="2">
    <location>
        <begin position="206"/>
        <end position="222"/>
    </location>
</feature>
<dbReference type="Gene3D" id="2.40.100.10">
    <property type="entry name" value="Cyclophilin-like"/>
    <property type="match status" value="1"/>
</dbReference>
<dbReference type="EMBL" id="BMMS01000003">
    <property type="protein sequence ID" value="GGO82409.1"/>
    <property type="molecule type" value="Genomic_DNA"/>
</dbReference>
<dbReference type="PANTHER" id="PTHR45625:SF3">
    <property type="entry name" value="PEPTIDYL-PROLYL CIS-TRANS ISOMERASE B-RELATED"/>
    <property type="match status" value="1"/>
</dbReference>
<sequence>MVDVPVGEDDGGGLEPVLPDQLLDAVGGLVARVDDHALLTRGGGDQVAIGPPGPCGEPGNEHVRPQIVGGGFGSYETTGAAGPIANQLGPDRVALSYTVRLTGPRDRAGPAHRIAPHIGRHSGERLRADARTGGRSVASRDQRRRQLARQKFERQQQRRAERRARVRRRNAVIAAVVAVAVAGGGAAWASMALTGDDKGSPGANGAPSDSATPSASPTSKAPDPCDEPAKGSPAKKTWKKEPALTVDKQAKYTMALETTCGKVTLSLDAAKAPRTVNSFAFLAQHKFFDHTKCHRLVTGSIHVLQCGDPTGTGSGGPGYTIPDENLSDPLVKDKVYPAGTVAMANQYDAQKNTGRNTGGSQFFLVFKDSPLPPDYTPFGRITGGMDVLEKVAGAGTATGTPDGPPNATVVIDRATVVKG</sequence>
<evidence type="ECO:0000259" key="4">
    <source>
        <dbReference type="PROSITE" id="PS50072"/>
    </source>
</evidence>
<protein>
    <recommendedName>
        <fullName evidence="4">PPIase cyclophilin-type domain-containing protein</fullName>
    </recommendedName>
</protein>
<dbReference type="Proteomes" id="UP000641932">
    <property type="component" value="Unassembled WGS sequence"/>
</dbReference>
<evidence type="ECO:0000256" key="2">
    <source>
        <dbReference type="SAM" id="MobiDB-lite"/>
    </source>
</evidence>
<comment type="function">
    <text evidence="1">PPIases accelerate the folding of proteins. It catalyzes the cis-trans isomerization of proline imidic peptide bonds in oligopeptides.</text>
</comment>
<keyword evidence="3" id="KW-1133">Transmembrane helix</keyword>
<reference evidence="5" key="1">
    <citation type="journal article" date="2014" name="Int. J. Syst. Evol. Microbiol.">
        <title>Complete genome sequence of Corynebacterium casei LMG S-19264T (=DSM 44701T), isolated from a smear-ripened cheese.</title>
        <authorList>
            <consortium name="US DOE Joint Genome Institute (JGI-PGF)"/>
            <person name="Walter F."/>
            <person name="Albersmeier A."/>
            <person name="Kalinowski J."/>
            <person name="Ruckert C."/>
        </authorList>
    </citation>
    <scope>NUCLEOTIDE SEQUENCE</scope>
    <source>
        <strain evidence="5">CGMCC 4.7201</strain>
    </source>
</reference>
<feature type="domain" description="PPIase cyclophilin-type" evidence="4">
    <location>
        <begin position="261"/>
        <end position="416"/>
    </location>
</feature>
<feature type="compositionally biased region" description="Basic and acidic residues" evidence="2">
    <location>
        <begin position="121"/>
        <end position="132"/>
    </location>
</feature>
<feature type="region of interest" description="Disordered" evidence="2">
    <location>
        <begin position="104"/>
        <end position="166"/>
    </location>
</feature>
<dbReference type="InterPro" id="IPR044666">
    <property type="entry name" value="Cyclophilin_A-like"/>
</dbReference>
<dbReference type="GO" id="GO:0003755">
    <property type="term" value="F:peptidyl-prolyl cis-trans isomerase activity"/>
    <property type="evidence" value="ECO:0007669"/>
    <property type="project" value="InterPro"/>
</dbReference>
<keyword evidence="6" id="KW-1185">Reference proteome</keyword>
<reference evidence="5" key="2">
    <citation type="submission" date="2020-09" db="EMBL/GenBank/DDBJ databases">
        <authorList>
            <person name="Sun Q."/>
            <person name="Zhou Y."/>
        </authorList>
    </citation>
    <scope>NUCLEOTIDE SEQUENCE</scope>
    <source>
        <strain evidence="5">CGMCC 4.7201</strain>
    </source>
</reference>
<dbReference type="SUPFAM" id="SSF50891">
    <property type="entry name" value="Cyclophilin-like"/>
    <property type="match status" value="1"/>
</dbReference>
<dbReference type="Pfam" id="PF00160">
    <property type="entry name" value="Pro_isomerase"/>
    <property type="match status" value="1"/>
</dbReference>
<accession>A0A918DUE8</accession>
<comment type="caution">
    <text evidence="5">The sequence shown here is derived from an EMBL/GenBank/DDBJ whole genome shotgun (WGS) entry which is preliminary data.</text>
</comment>
<dbReference type="InterPro" id="IPR002130">
    <property type="entry name" value="Cyclophilin-type_PPIase_dom"/>
</dbReference>
<dbReference type="PROSITE" id="PS50072">
    <property type="entry name" value="CSA_PPIASE_2"/>
    <property type="match status" value="1"/>
</dbReference>
<dbReference type="AlphaFoldDB" id="A0A918DUE8"/>
<feature type="compositionally biased region" description="Basic and acidic residues" evidence="2">
    <location>
        <begin position="150"/>
        <end position="159"/>
    </location>
</feature>
<dbReference type="PANTHER" id="PTHR45625">
    <property type="entry name" value="PEPTIDYL-PROLYL CIS-TRANS ISOMERASE-RELATED"/>
    <property type="match status" value="1"/>
</dbReference>
<proteinExistence type="predicted"/>